<evidence type="ECO:0000259" key="2">
    <source>
        <dbReference type="Pfam" id="PF07584"/>
    </source>
</evidence>
<reference evidence="4 5" key="1">
    <citation type="submission" date="2019-02" db="EMBL/GenBank/DDBJ databases">
        <title>Deep-cultivation of Planctomycetes and their phenomic and genomic characterization uncovers novel biology.</title>
        <authorList>
            <person name="Wiegand S."/>
            <person name="Jogler M."/>
            <person name="Boedeker C."/>
            <person name="Pinto D."/>
            <person name="Vollmers J."/>
            <person name="Rivas-Marin E."/>
            <person name="Kohn T."/>
            <person name="Peeters S.H."/>
            <person name="Heuer A."/>
            <person name="Rast P."/>
            <person name="Oberbeckmann S."/>
            <person name="Bunk B."/>
            <person name="Jeske O."/>
            <person name="Meyerdierks A."/>
            <person name="Storesund J.E."/>
            <person name="Kallscheuer N."/>
            <person name="Luecker S."/>
            <person name="Lage O.M."/>
            <person name="Pohl T."/>
            <person name="Merkel B.J."/>
            <person name="Hornburger P."/>
            <person name="Mueller R.-W."/>
            <person name="Bruemmer F."/>
            <person name="Labrenz M."/>
            <person name="Spormann A.M."/>
            <person name="Op den Camp H."/>
            <person name="Overmann J."/>
            <person name="Amann R."/>
            <person name="Jetten M.S.M."/>
            <person name="Mascher T."/>
            <person name="Medema M.H."/>
            <person name="Devos D.P."/>
            <person name="Kaster A.-K."/>
            <person name="Ovreas L."/>
            <person name="Rohde M."/>
            <person name="Galperin M.Y."/>
            <person name="Jogler C."/>
        </authorList>
    </citation>
    <scope>NUCLEOTIDE SEQUENCE [LARGE SCALE GENOMIC DNA]</scope>
    <source>
        <strain evidence="4 5">Pla85_3_4</strain>
    </source>
</reference>
<dbReference type="RefSeq" id="WP_145057226.1">
    <property type="nucleotide sequence ID" value="NZ_CP036433.1"/>
</dbReference>
<dbReference type="KEGG" id="lcre:Pla8534_60420"/>
<proteinExistence type="predicted"/>
<dbReference type="PANTHER" id="PTHR37464">
    <property type="entry name" value="BLL2463 PROTEIN"/>
    <property type="match status" value="1"/>
</dbReference>
<evidence type="ECO:0000313" key="5">
    <source>
        <dbReference type="Proteomes" id="UP000317648"/>
    </source>
</evidence>
<dbReference type="EMBL" id="CP036433">
    <property type="protein sequence ID" value="QDU98181.1"/>
    <property type="molecule type" value="Genomic_DNA"/>
</dbReference>
<dbReference type="InterPro" id="IPR024163">
    <property type="entry name" value="Aerotolerance_reg_N"/>
</dbReference>
<dbReference type="Gene3D" id="3.40.50.410">
    <property type="entry name" value="von Willebrand factor, type A domain"/>
    <property type="match status" value="1"/>
</dbReference>
<feature type="domain" description="Aerotolerance regulator N-terminal" evidence="2">
    <location>
        <begin position="17"/>
        <end position="86"/>
    </location>
</feature>
<feature type="transmembrane region" description="Helical" evidence="1">
    <location>
        <begin position="840"/>
        <end position="860"/>
    </location>
</feature>
<protein>
    <recommendedName>
        <fullName evidence="6">Aerotolerance regulator N-terminal domain-containing protein</fullName>
    </recommendedName>
</protein>
<dbReference type="InterPro" id="IPR011933">
    <property type="entry name" value="Double_TM_dom"/>
</dbReference>
<name>A0A518E274_9BACT</name>
<evidence type="ECO:0000259" key="3">
    <source>
        <dbReference type="Pfam" id="PF13519"/>
    </source>
</evidence>
<sequence>MGSLLTLLNGFFANGAFFLAGLGAAAVPTIIHLLNRRRYRTLPWAAMNFLRQAMQRNRKIMDLRDLILLMLRTFAILLFGLALARPIMTPASLYFWGVAFPALLGLVFFAVTAAVLWSRPAVRWGSLAAVLLLGLLCGWGVYQQTQTDPQLAQQFDGSQPLHAVLLIDNSLSMSYETALEGTLLQRAAVEAESYIKALPNGSRVSVVPLCGPASTLSIDPYTQDDAVAAVQRIEVVDRSVSLTAGLAAAEQAVEAAPLMARRIVLIGDQQSRNWLDIGASDLERLGGLQVVDVSPEDWENSWISDFYASDGLADVETPANFVVQVRHNGPSPRRDVQVTLQVDGVDIASRTVTLQPGEGAREVAFSHVFHSYRPEPGQPSLAPVTARLTPDNLPGDDQRHLILPVVAAVPVVFVDQYGAQGEDEAKGQIGETRPLRRLLAPGIEGERRLVEVRHVTIDQLNRDVLADARLVIVAGVASPAGAVDLLREYVEQGGPLIIAAGGEFDSAAWSNLAWRNGDGILPAPLSSTPIGLLPEEAGLDLQPFYLKYDSLSGHPYFQLPDISEEDLRDLFAEPFFFKAAAVDLSDAVIADQRAHYEAKLRDKLAAQGDAPDDSEPLRWLLWESQAAAAGPVEEADLARLVEQSNARVLARFATENEDPFIVQRRIGQGEVLFVASGVQSNWNTLPVTNTVLIFDRIARSLIRTTLPRRTLPPQERFALALPPQRSQVGVLLQRPSEESPSEPLDVGFIGQDRRGVQVAEAFQRGVYRLYESEVGADGAELAGEPRLWELFAVNGDAEESELTPLTSDQFASRELGEGAMWVGRGREISLAGEQQYAQNLWWWLALAVLVLLLAEIVLLATSAWPTRPAANPAEASAAPTSA</sequence>
<accession>A0A518E274</accession>
<dbReference type="Pfam" id="PF07584">
    <property type="entry name" value="BatA"/>
    <property type="match status" value="1"/>
</dbReference>
<dbReference type="SUPFAM" id="SSF53300">
    <property type="entry name" value="vWA-like"/>
    <property type="match status" value="1"/>
</dbReference>
<dbReference type="InterPro" id="IPR029062">
    <property type="entry name" value="Class_I_gatase-like"/>
</dbReference>
<feature type="transmembrane region" description="Helical" evidence="1">
    <location>
        <begin position="12"/>
        <end position="34"/>
    </location>
</feature>
<gene>
    <name evidence="4" type="ORF">Pla8534_60420</name>
</gene>
<dbReference type="NCBIfam" id="TIGR02226">
    <property type="entry name" value="two_anch"/>
    <property type="match status" value="1"/>
</dbReference>
<organism evidence="4 5">
    <name type="scientific">Lignipirellula cremea</name>
    <dbReference type="NCBI Taxonomy" id="2528010"/>
    <lineage>
        <taxon>Bacteria</taxon>
        <taxon>Pseudomonadati</taxon>
        <taxon>Planctomycetota</taxon>
        <taxon>Planctomycetia</taxon>
        <taxon>Pirellulales</taxon>
        <taxon>Pirellulaceae</taxon>
        <taxon>Lignipirellula</taxon>
    </lineage>
</organism>
<dbReference type="Pfam" id="PF13519">
    <property type="entry name" value="VWA_2"/>
    <property type="match status" value="1"/>
</dbReference>
<evidence type="ECO:0008006" key="6">
    <source>
        <dbReference type="Google" id="ProtNLM"/>
    </source>
</evidence>
<feature type="transmembrane region" description="Helical" evidence="1">
    <location>
        <begin position="124"/>
        <end position="142"/>
    </location>
</feature>
<dbReference type="InterPro" id="IPR036465">
    <property type="entry name" value="vWFA_dom_sf"/>
</dbReference>
<keyword evidence="1" id="KW-1133">Transmembrane helix</keyword>
<feature type="domain" description="VWFA" evidence="3">
    <location>
        <begin position="164"/>
        <end position="269"/>
    </location>
</feature>
<dbReference type="Proteomes" id="UP000317648">
    <property type="component" value="Chromosome"/>
</dbReference>
<keyword evidence="1" id="KW-0472">Membrane</keyword>
<dbReference type="PANTHER" id="PTHR37464:SF1">
    <property type="entry name" value="BLL2463 PROTEIN"/>
    <property type="match status" value="1"/>
</dbReference>
<dbReference type="OrthoDB" id="7052926at2"/>
<dbReference type="SUPFAM" id="SSF52317">
    <property type="entry name" value="Class I glutamine amidotransferase-like"/>
    <property type="match status" value="1"/>
</dbReference>
<dbReference type="Gene3D" id="3.40.50.880">
    <property type="match status" value="1"/>
</dbReference>
<dbReference type="AlphaFoldDB" id="A0A518E274"/>
<evidence type="ECO:0000256" key="1">
    <source>
        <dbReference type="SAM" id="Phobius"/>
    </source>
</evidence>
<keyword evidence="1" id="KW-0812">Transmembrane</keyword>
<keyword evidence="5" id="KW-1185">Reference proteome</keyword>
<feature type="transmembrane region" description="Helical" evidence="1">
    <location>
        <begin position="93"/>
        <end position="117"/>
    </location>
</feature>
<dbReference type="InterPro" id="IPR002035">
    <property type="entry name" value="VWF_A"/>
</dbReference>
<feature type="transmembrane region" description="Helical" evidence="1">
    <location>
        <begin position="66"/>
        <end position="87"/>
    </location>
</feature>
<evidence type="ECO:0000313" key="4">
    <source>
        <dbReference type="EMBL" id="QDU98181.1"/>
    </source>
</evidence>